<gene>
    <name evidence="1" type="ORF">PACLA_8A069702</name>
</gene>
<sequence length="561" mass="63010">MEKAVYTQLYDYLTEHNILNDNQFGFRRKCSTTTALSSFADEILASMEKGEVCGAVFLDLSKAFDTVDHAVMLKKLSAIGVSTEDIAWFASYLSFRSLRTTCGPELSEPLRCNFGVPQGSILGPLLFLIYINEIPSFIKHAQLSLYADDTVLYYFSNTSQDLEEKLNADLRNVCVWLNENKLTLNTKKTKFMIIGSSRKLSNIDSVTVKNSDFKNQDLKHTGGNCARMGLELLLLKTLLLSLPVLSYADGNSTRKLLMPKEECEKISSVEVRYNEFYELYLGHGNGKDDIHEHGIIYQSLIRAVNACCPGMALNFTLVNRSVESLVQEDILHHHDVQNSSHLIFYFPEFTSQGNLEVYSHKIPFLKLRKSPGFALVMLKSESHLDISALDIIKPSWPIFALVLSLSWAVGILGWAFDHRSNPEEFPTPFVRGMFEGFWWAVVTMTTVGYGDKAPKSIIARILCIIWMLAGAILLSLFTANTTSIITASRIAKNSQTMGKKIGVVNMKQFVQAELNLGAHIIEYTKVEAALEALNDKSIDRLLFPHYLDLLFFMSDPDLGIP</sequence>
<proteinExistence type="predicted"/>
<organism evidence="1 2">
    <name type="scientific">Paramuricea clavata</name>
    <name type="common">Red gorgonian</name>
    <name type="synonym">Violescent sea-whip</name>
    <dbReference type="NCBI Taxonomy" id="317549"/>
    <lineage>
        <taxon>Eukaryota</taxon>
        <taxon>Metazoa</taxon>
        <taxon>Cnidaria</taxon>
        <taxon>Anthozoa</taxon>
        <taxon>Octocorallia</taxon>
        <taxon>Malacalcyonacea</taxon>
        <taxon>Plexauridae</taxon>
        <taxon>Paramuricea</taxon>
    </lineage>
</organism>
<feature type="non-terminal residue" evidence="1">
    <location>
        <position position="561"/>
    </location>
</feature>
<dbReference type="SUPFAM" id="SSF81324">
    <property type="entry name" value="Voltage-gated potassium channels"/>
    <property type="match status" value="1"/>
</dbReference>
<dbReference type="GO" id="GO:0015276">
    <property type="term" value="F:ligand-gated monoatomic ion channel activity"/>
    <property type="evidence" value="ECO:0007669"/>
    <property type="project" value="InterPro"/>
</dbReference>
<name>A0A7D9DZQ4_PARCT</name>
<dbReference type="EMBL" id="CACRXK020003104">
    <property type="protein sequence ID" value="CAB3997462.1"/>
    <property type="molecule type" value="Genomic_DNA"/>
</dbReference>
<keyword evidence="1" id="KW-0548">Nucleotidyltransferase</keyword>
<dbReference type="PANTHER" id="PTHR33332">
    <property type="entry name" value="REVERSE TRANSCRIPTASE DOMAIN-CONTAINING PROTEIN"/>
    <property type="match status" value="1"/>
</dbReference>
<dbReference type="InterPro" id="IPR013099">
    <property type="entry name" value="K_chnl_dom"/>
</dbReference>
<dbReference type="InterPro" id="IPR000477">
    <property type="entry name" value="RT_dom"/>
</dbReference>
<dbReference type="SUPFAM" id="SSF56672">
    <property type="entry name" value="DNA/RNA polymerases"/>
    <property type="match status" value="1"/>
</dbReference>
<evidence type="ECO:0000313" key="1">
    <source>
        <dbReference type="EMBL" id="CAB3997462.1"/>
    </source>
</evidence>
<dbReference type="Gene3D" id="1.10.287.70">
    <property type="match status" value="1"/>
</dbReference>
<keyword evidence="2" id="KW-1185">Reference proteome</keyword>
<dbReference type="GO" id="GO:0003964">
    <property type="term" value="F:RNA-directed DNA polymerase activity"/>
    <property type="evidence" value="ECO:0007669"/>
    <property type="project" value="UniProtKB-KW"/>
</dbReference>
<dbReference type="Pfam" id="PF00078">
    <property type="entry name" value="RVT_1"/>
    <property type="match status" value="1"/>
</dbReference>
<dbReference type="InterPro" id="IPR043502">
    <property type="entry name" value="DNA/RNA_pol_sf"/>
</dbReference>
<dbReference type="PROSITE" id="PS50878">
    <property type="entry name" value="RT_POL"/>
    <property type="match status" value="1"/>
</dbReference>
<evidence type="ECO:0000313" key="2">
    <source>
        <dbReference type="Proteomes" id="UP001152795"/>
    </source>
</evidence>
<accession>A0A7D9DZQ4</accession>
<dbReference type="OrthoDB" id="415460at2759"/>
<comment type="caution">
    <text evidence="1">The sequence shown here is derived from an EMBL/GenBank/DDBJ whole genome shotgun (WGS) entry which is preliminary data.</text>
</comment>
<dbReference type="Pfam" id="PF07885">
    <property type="entry name" value="Ion_trans_2"/>
    <property type="match status" value="1"/>
</dbReference>
<reference evidence="1" key="1">
    <citation type="submission" date="2020-04" db="EMBL/GenBank/DDBJ databases">
        <authorList>
            <person name="Alioto T."/>
            <person name="Alioto T."/>
            <person name="Gomez Garrido J."/>
        </authorList>
    </citation>
    <scope>NUCLEOTIDE SEQUENCE</scope>
    <source>
        <strain evidence="1">A484AB</strain>
    </source>
</reference>
<dbReference type="GO" id="GO:0016020">
    <property type="term" value="C:membrane"/>
    <property type="evidence" value="ECO:0007669"/>
    <property type="project" value="InterPro"/>
</dbReference>
<keyword evidence="1" id="KW-0695">RNA-directed DNA polymerase</keyword>
<protein>
    <submittedName>
        <fullName evidence="1">RNA-directed DNA polymerase from transposon BS</fullName>
    </submittedName>
</protein>
<dbReference type="CDD" id="cd01650">
    <property type="entry name" value="RT_nLTR_like"/>
    <property type="match status" value="1"/>
</dbReference>
<dbReference type="Proteomes" id="UP001152795">
    <property type="component" value="Unassembled WGS sequence"/>
</dbReference>
<keyword evidence="1" id="KW-0808">Transferase</keyword>
<dbReference type="AlphaFoldDB" id="A0A7D9DZQ4"/>